<protein>
    <submittedName>
        <fullName evidence="1">Mitochondrial intermediate peptidase</fullName>
    </submittedName>
</protein>
<name>A0ACC1YFA8_MELAZ</name>
<reference evidence="1 2" key="1">
    <citation type="journal article" date="2023" name="Science">
        <title>Complex scaffold remodeling in plant triterpene biosynthesis.</title>
        <authorList>
            <person name="De La Pena R."/>
            <person name="Hodgson H."/>
            <person name="Liu J.C."/>
            <person name="Stephenson M.J."/>
            <person name="Martin A.C."/>
            <person name="Owen C."/>
            <person name="Harkess A."/>
            <person name="Leebens-Mack J."/>
            <person name="Jimenez L.E."/>
            <person name="Osbourn A."/>
            <person name="Sattely E.S."/>
        </authorList>
    </citation>
    <scope>NUCLEOTIDE SEQUENCE [LARGE SCALE GENOMIC DNA]</scope>
    <source>
        <strain evidence="2">cv. JPN11</strain>
        <tissue evidence="1">Leaf</tissue>
    </source>
</reference>
<sequence length="259" mass="29610">MGEVLFELEKVLRSKQERLTSSEANIILTCKSRALREFTAGALVGSGVTWLASWRLNKFLRLNLSGGAAVVLGLWRFGMSLESCVDHILAIEGSRLQKELANIIVNKYRDDPWRMQLISKHFYSEKVYDDSVLDQPKIRWRYRNYFSDNVAHSQRTHENDSHGESHSGSQNKSQAEAHSEAHSDIHNDSGRKKNDVGSKHVPVNSAVDVIADPLDCVFGHMTTAEEIRHPNTSSTQTEQHTHSHKRSHRRRRMRHHDNL</sequence>
<accession>A0ACC1YFA8</accession>
<dbReference type="Proteomes" id="UP001164539">
    <property type="component" value="Chromosome 3"/>
</dbReference>
<organism evidence="1 2">
    <name type="scientific">Melia azedarach</name>
    <name type="common">Chinaberry tree</name>
    <dbReference type="NCBI Taxonomy" id="155640"/>
    <lineage>
        <taxon>Eukaryota</taxon>
        <taxon>Viridiplantae</taxon>
        <taxon>Streptophyta</taxon>
        <taxon>Embryophyta</taxon>
        <taxon>Tracheophyta</taxon>
        <taxon>Spermatophyta</taxon>
        <taxon>Magnoliopsida</taxon>
        <taxon>eudicotyledons</taxon>
        <taxon>Gunneridae</taxon>
        <taxon>Pentapetalae</taxon>
        <taxon>rosids</taxon>
        <taxon>malvids</taxon>
        <taxon>Sapindales</taxon>
        <taxon>Meliaceae</taxon>
        <taxon>Melia</taxon>
    </lineage>
</organism>
<proteinExistence type="predicted"/>
<gene>
    <name evidence="1" type="ORF">OWV82_005973</name>
</gene>
<evidence type="ECO:0000313" key="1">
    <source>
        <dbReference type="EMBL" id="KAJ4722482.1"/>
    </source>
</evidence>
<evidence type="ECO:0000313" key="2">
    <source>
        <dbReference type="Proteomes" id="UP001164539"/>
    </source>
</evidence>
<dbReference type="EMBL" id="CM051396">
    <property type="protein sequence ID" value="KAJ4722482.1"/>
    <property type="molecule type" value="Genomic_DNA"/>
</dbReference>
<comment type="caution">
    <text evidence="1">The sequence shown here is derived from an EMBL/GenBank/DDBJ whole genome shotgun (WGS) entry which is preliminary data.</text>
</comment>
<keyword evidence="2" id="KW-1185">Reference proteome</keyword>